<dbReference type="Gene3D" id="2.60.40.1120">
    <property type="entry name" value="Carboxypeptidase-like, regulatory domain"/>
    <property type="match status" value="1"/>
</dbReference>
<dbReference type="AlphaFoldDB" id="A0A8J2XVF5"/>
<sequence>MRGIIHILLLVTLPLATSSQHLLDRIITIRVRRLPLAQVLDSIAHRADVEFSYNSRILPGDSPVTCSFVRVTVQKALDSLLGKHYTYIEQGRYVIILPYGTANAAEDKPPDAQAERIYTVTGVVLDSTTRRGIANASVYAKAQLQSALTDSQGYFKLRLKTRFDDQALTVSKEWYGDTDVVVHPGYDQSLTILIASVNPSLLAPATVNGVERSKFVRFFLSYRQRMQSLNLAHFFTSRQTQVSLLPWLGTHGSMSGQVTNVLSLNIIGGYGAGLNGVEMGGVFNIDKKNVRAVQLAGVMNLTGGEVHGVEAAGLLNRAVGSVKGVQLAGGGNMAMKNMSGVQVAGDFNLCRDTARGLQLSAFENRARVLKGVQIGLFNFADTSTGYSLGLVSIIKHGGVHRLTLSTSRVTGLTIEYIQGNQKLNSIFMIGYNPLPDEHNFSYGFGLGKALPFSPHWGMYGEITAQHLFTTDWKDFGSIYRARPLFTWRIARKISLFAGPSFTIYVAPSTLPASTNQVELPGAPYITAFRGGRTSAWIDGDVGISFF</sequence>
<evidence type="ECO:0000313" key="2">
    <source>
        <dbReference type="Proteomes" id="UP000607559"/>
    </source>
</evidence>
<reference evidence="1" key="1">
    <citation type="journal article" date="2014" name="Int. J. Syst. Evol. Microbiol.">
        <title>Complete genome sequence of Corynebacterium casei LMG S-19264T (=DSM 44701T), isolated from a smear-ripened cheese.</title>
        <authorList>
            <consortium name="US DOE Joint Genome Institute (JGI-PGF)"/>
            <person name="Walter F."/>
            <person name="Albersmeier A."/>
            <person name="Kalinowski J."/>
            <person name="Ruckert C."/>
        </authorList>
    </citation>
    <scope>NUCLEOTIDE SEQUENCE</scope>
    <source>
        <strain evidence="1">CGMCC 1.15448</strain>
    </source>
</reference>
<dbReference type="EMBL" id="BMJC01000005">
    <property type="protein sequence ID" value="GGB18150.1"/>
    <property type="molecule type" value="Genomic_DNA"/>
</dbReference>
<reference evidence="1" key="2">
    <citation type="submission" date="2020-09" db="EMBL/GenBank/DDBJ databases">
        <authorList>
            <person name="Sun Q."/>
            <person name="Zhou Y."/>
        </authorList>
    </citation>
    <scope>NUCLEOTIDE SEQUENCE</scope>
    <source>
        <strain evidence="1">CGMCC 1.15448</strain>
    </source>
</reference>
<proteinExistence type="predicted"/>
<protein>
    <recommendedName>
        <fullName evidence="3">Secretin/TonB short N-terminal domain-containing protein</fullName>
    </recommendedName>
</protein>
<evidence type="ECO:0008006" key="3">
    <source>
        <dbReference type="Google" id="ProtNLM"/>
    </source>
</evidence>
<name>A0A8J2XVF5_9BACT</name>
<dbReference type="Proteomes" id="UP000607559">
    <property type="component" value="Unassembled WGS sequence"/>
</dbReference>
<dbReference type="InterPro" id="IPR008969">
    <property type="entry name" value="CarboxyPept-like_regulatory"/>
</dbReference>
<evidence type="ECO:0000313" key="1">
    <source>
        <dbReference type="EMBL" id="GGB18150.1"/>
    </source>
</evidence>
<keyword evidence="2" id="KW-1185">Reference proteome</keyword>
<organism evidence="1 2">
    <name type="scientific">Puia dinghuensis</name>
    <dbReference type="NCBI Taxonomy" id="1792502"/>
    <lineage>
        <taxon>Bacteria</taxon>
        <taxon>Pseudomonadati</taxon>
        <taxon>Bacteroidota</taxon>
        <taxon>Chitinophagia</taxon>
        <taxon>Chitinophagales</taxon>
        <taxon>Chitinophagaceae</taxon>
        <taxon>Puia</taxon>
    </lineage>
</organism>
<accession>A0A8J2XVF5</accession>
<gene>
    <name evidence="1" type="ORF">GCM10011511_47450</name>
</gene>
<comment type="caution">
    <text evidence="1">The sequence shown here is derived from an EMBL/GenBank/DDBJ whole genome shotgun (WGS) entry which is preliminary data.</text>
</comment>
<dbReference type="SUPFAM" id="SSF49464">
    <property type="entry name" value="Carboxypeptidase regulatory domain-like"/>
    <property type="match status" value="1"/>
</dbReference>